<dbReference type="PANTHER" id="PTHR37534">
    <property type="entry name" value="TRANSCRIPTIONAL ACTIVATOR PROTEIN UGA3"/>
    <property type="match status" value="1"/>
</dbReference>
<comment type="subcellular location">
    <subcellularLocation>
        <location evidence="1">Nucleus</location>
    </subcellularLocation>
</comment>
<dbReference type="OrthoDB" id="406634at2759"/>
<dbReference type="PANTHER" id="PTHR37534:SF11">
    <property type="entry name" value="ZN(II)2CYS6 TRANSCRIPTION FACTOR (EUROFUNG)"/>
    <property type="match status" value="1"/>
</dbReference>
<dbReference type="EMBL" id="NKCI01000079">
    <property type="protein sequence ID" value="RSL57788.1"/>
    <property type="molecule type" value="Genomic_DNA"/>
</dbReference>
<dbReference type="GO" id="GO:0045944">
    <property type="term" value="P:positive regulation of transcription by RNA polymerase II"/>
    <property type="evidence" value="ECO:0007669"/>
    <property type="project" value="TreeGrafter"/>
</dbReference>
<sequence>MPTALVEHWFRYICPTRSTFDSETNYNRRLACNTWSTSEAVFYTLQAMSAAHSMPHLSKDLRAQAVAAVDQGMARIRSVQTTMVTVDLVFAVFKLGTSLSGTPDTGEHSWSELAHELLTAWGIQLSAADVLLHAYFFQAFTYWEMVLAAIGGGSIPRRVDRKRWKYEATARRETQLCHSDFSSPGPEPLPYNPGLNLLGTRPNSWCGISNEVIDLFGQVLALCHNKARGNSSWTTDALYDTYLAHEFQRELLAMDFDTLVLMDEANGYFIETRDDKTPISHLLQTAEAYRQAALLQLHLAFNHISADTTPRAEFLLGLVLRLLDTLEQIPLDSGSRTIHPMLYLSAAAGLRHLETTVSSESHQLEILWARQLVSTRLDLLPNHASGGTLQFVKSVWRQYEADRSWVYWKAVFEELASGLHR</sequence>
<evidence type="ECO:0000256" key="1">
    <source>
        <dbReference type="ARBA" id="ARBA00004123"/>
    </source>
</evidence>
<dbReference type="STRING" id="1325734.A0A428PXS1"/>
<dbReference type="Pfam" id="PF11951">
    <property type="entry name" value="Fungal_trans_2"/>
    <property type="match status" value="1"/>
</dbReference>
<accession>A0A428PXS1</accession>
<keyword evidence="4" id="KW-1185">Reference proteome</keyword>
<reference evidence="3 4" key="1">
    <citation type="submission" date="2017-06" db="EMBL/GenBank/DDBJ databases">
        <title>Comparative genomic analysis of Ambrosia Fusariam Clade fungi.</title>
        <authorList>
            <person name="Stajich J.E."/>
            <person name="Carrillo J."/>
            <person name="Kijimoto T."/>
            <person name="Eskalen A."/>
            <person name="O'Donnell K."/>
            <person name="Kasson M."/>
        </authorList>
    </citation>
    <scope>NUCLEOTIDE SEQUENCE [LARGE SCALE GENOMIC DNA]</scope>
    <source>
        <strain evidence="3 4">NRRL62584</strain>
    </source>
</reference>
<evidence type="ECO:0000313" key="4">
    <source>
        <dbReference type="Proteomes" id="UP000288168"/>
    </source>
</evidence>
<evidence type="ECO:0000256" key="2">
    <source>
        <dbReference type="ARBA" id="ARBA00023242"/>
    </source>
</evidence>
<evidence type="ECO:0000313" key="3">
    <source>
        <dbReference type="EMBL" id="RSL57788.1"/>
    </source>
</evidence>
<gene>
    <name evidence="3" type="ORF">CEP54_008100</name>
</gene>
<keyword evidence="2" id="KW-0539">Nucleus</keyword>
<comment type="caution">
    <text evidence="3">The sequence shown here is derived from an EMBL/GenBank/DDBJ whole genome shotgun (WGS) entry which is preliminary data.</text>
</comment>
<dbReference type="GO" id="GO:0005634">
    <property type="term" value="C:nucleus"/>
    <property type="evidence" value="ECO:0007669"/>
    <property type="project" value="UniProtKB-SubCell"/>
</dbReference>
<proteinExistence type="predicted"/>
<name>A0A428PXS1_9HYPO</name>
<dbReference type="AlphaFoldDB" id="A0A428PXS1"/>
<dbReference type="InterPro" id="IPR021858">
    <property type="entry name" value="Fun_TF"/>
</dbReference>
<protein>
    <submittedName>
        <fullName evidence="3">Uncharacterized protein</fullName>
    </submittedName>
</protein>
<dbReference type="Proteomes" id="UP000288168">
    <property type="component" value="Unassembled WGS sequence"/>
</dbReference>
<dbReference type="GO" id="GO:0000976">
    <property type="term" value="F:transcription cis-regulatory region binding"/>
    <property type="evidence" value="ECO:0007669"/>
    <property type="project" value="TreeGrafter"/>
</dbReference>
<organism evidence="3 4">
    <name type="scientific">Fusarium duplospermum</name>
    <dbReference type="NCBI Taxonomy" id="1325734"/>
    <lineage>
        <taxon>Eukaryota</taxon>
        <taxon>Fungi</taxon>
        <taxon>Dikarya</taxon>
        <taxon>Ascomycota</taxon>
        <taxon>Pezizomycotina</taxon>
        <taxon>Sordariomycetes</taxon>
        <taxon>Hypocreomycetidae</taxon>
        <taxon>Hypocreales</taxon>
        <taxon>Nectriaceae</taxon>
        <taxon>Fusarium</taxon>
        <taxon>Fusarium solani species complex</taxon>
    </lineage>
</organism>
<dbReference type="GO" id="GO:0003700">
    <property type="term" value="F:DNA-binding transcription factor activity"/>
    <property type="evidence" value="ECO:0007669"/>
    <property type="project" value="TreeGrafter"/>
</dbReference>